<dbReference type="PANTHER" id="PTHR31169:SF8">
    <property type="entry name" value="ZINC-FINGER DOMAIN OF MONOAMINE-OXIDASE A REPRESSOR R1 PROTEIN"/>
    <property type="match status" value="1"/>
</dbReference>
<comment type="subcellular location">
    <subcellularLocation>
        <location evidence="2">Cytoplasm</location>
    </subcellularLocation>
    <subcellularLocation>
        <location evidence="1">Nucleus</location>
    </subcellularLocation>
</comment>
<evidence type="ECO:0000313" key="12">
    <source>
        <dbReference type="Proteomes" id="UP001515500"/>
    </source>
</evidence>
<evidence type="ECO:0000256" key="2">
    <source>
        <dbReference type="ARBA" id="ARBA00004496"/>
    </source>
</evidence>
<evidence type="ECO:0000256" key="1">
    <source>
        <dbReference type="ARBA" id="ARBA00004123"/>
    </source>
</evidence>
<evidence type="ECO:0000256" key="7">
    <source>
        <dbReference type="ARBA" id="ARBA00023015"/>
    </source>
</evidence>
<keyword evidence="7" id="KW-0805">Transcription regulation</keyword>
<keyword evidence="4" id="KW-1017">Isopeptide bond</keyword>
<feature type="domain" description="DDT" evidence="11">
    <location>
        <begin position="213"/>
        <end position="278"/>
    </location>
</feature>
<keyword evidence="9" id="KW-0539">Nucleus</keyword>
<keyword evidence="8" id="KW-0804">Transcription</keyword>
<evidence type="ECO:0000313" key="13">
    <source>
        <dbReference type="RefSeq" id="XP_039143000.1"/>
    </source>
</evidence>
<dbReference type="Proteomes" id="UP001515500">
    <property type="component" value="Chromosome 17"/>
</dbReference>
<keyword evidence="6" id="KW-0832">Ubl conjugation</keyword>
<dbReference type="InterPro" id="IPR040221">
    <property type="entry name" value="CDCA7/CDA7L"/>
</dbReference>
<evidence type="ECO:0000256" key="3">
    <source>
        <dbReference type="ARBA" id="ARBA00022490"/>
    </source>
</evidence>
<dbReference type="GO" id="GO:0005737">
    <property type="term" value="C:cytoplasm"/>
    <property type="evidence" value="ECO:0007669"/>
    <property type="project" value="UniProtKB-SubCell"/>
</dbReference>
<gene>
    <name evidence="13" type="primary">LOC120280291</name>
</gene>
<keyword evidence="3" id="KW-0963">Cytoplasm</keyword>
<feature type="compositionally biased region" description="Polar residues" evidence="10">
    <location>
        <begin position="178"/>
        <end position="187"/>
    </location>
</feature>
<dbReference type="PANTHER" id="PTHR31169">
    <property type="entry name" value="OS05G0300700 PROTEIN"/>
    <property type="match status" value="1"/>
</dbReference>
<evidence type="ECO:0000256" key="4">
    <source>
        <dbReference type="ARBA" id="ARBA00022499"/>
    </source>
</evidence>
<dbReference type="InterPro" id="IPR018866">
    <property type="entry name" value="Znf-4CXXC_R1"/>
</dbReference>
<evidence type="ECO:0000259" key="11">
    <source>
        <dbReference type="PROSITE" id="PS50827"/>
    </source>
</evidence>
<proteinExistence type="predicted"/>
<dbReference type="RefSeq" id="XP_039143000.1">
    <property type="nucleotide sequence ID" value="XM_039287066.1"/>
</dbReference>
<feature type="region of interest" description="Disordered" evidence="10">
    <location>
        <begin position="168"/>
        <end position="193"/>
    </location>
</feature>
<evidence type="ECO:0000256" key="10">
    <source>
        <dbReference type="SAM" id="MobiDB-lite"/>
    </source>
</evidence>
<accession>A0AB40CWP9</accession>
<evidence type="ECO:0000256" key="5">
    <source>
        <dbReference type="ARBA" id="ARBA00022553"/>
    </source>
</evidence>
<organism evidence="12 13">
    <name type="scientific">Dioscorea cayennensis subsp. rotundata</name>
    <name type="common">White Guinea yam</name>
    <name type="synonym">Dioscorea rotundata</name>
    <dbReference type="NCBI Taxonomy" id="55577"/>
    <lineage>
        <taxon>Eukaryota</taxon>
        <taxon>Viridiplantae</taxon>
        <taxon>Streptophyta</taxon>
        <taxon>Embryophyta</taxon>
        <taxon>Tracheophyta</taxon>
        <taxon>Spermatophyta</taxon>
        <taxon>Magnoliopsida</taxon>
        <taxon>Liliopsida</taxon>
        <taxon>Dioscoreales</taxon>
        <taxon>Dioscoreaceae</taxon>
        <taxon>Dioscorea</taxon>
    </lineage>
</organism>
<evidence type="ECO:0000256" key="6">
    <source>
        <dbReference type="ARBA" id="ARBA00022843"/>
    </source>
</evidence>
<sequence length="506" mass="57233">MAGGCHQCRRRTKDFALHCKRFMMKDNSCSILFCHKCLLTRYGEKAEEVAALEDWACPKCRGVCSCYICVKKRSQQPLGMDANESPREASVSINRKLADESDIVEPEDIKLSKACDGVKDENFAKEEEEKVEGIMSNGIGKGNVEKDSHQEAMLVHVAMEKDLVNKNGSSDMIEDKCSTQSNGNQSPERSRDRNVLLPRGTALTMVAGVKLPPDDVGPALQFLEFCNAFSEVLGIKKGQPETVLQELTRTNKKSLKVHPSIVGLHIKLLSLIQKDLGEGSLLKSKISASSWLKALAKCINEQCHFKGLSSECFDKEALKYDTLDASQKLIILNLLCDQTLETADLRSWIDEENIKFHEKEKESEAKAPIPKMKDLNQKMNAKVAKVMLCLKERSLVSVSEHDNVISETESKTKRLHSEVTENILNKKKQRIDAVRTEPILLEGNGEVYWRLGGCGNSQIMLQEIRSWDLLTNRDRWFLYDNDSEQIIQKYITSLLRMKLFEEFPRD</sequence>
<protein>
    <submittedName>
        <fullName evidence="13">Uncharacterized protein LOC120280291</fullName>
    </submittedName>
</protein>
<evidence type="ECO:0000256" key="8">
    <source>
        <dbReference type="ARBA" id="ARBA00023163"/>
    </source>
</evidence>
<name>A0AB40CWP9_DIOCR</name>
<keyword evidence="12" id="KW-1185">Reference proteome</keyword>
<evidence type="ECO:0000256" key="9">
    <source>
        <dbReference type="ARBA" id="ARBA00023242"/>
    </source>
</evidence>
<dbReference type="GeneID" id="120280291"/>
<dbReference type="InterPro" id="IPR018501">
    <property type="entry name" value="DDT_dom"/>
</dbReference>
<dbReference type="GO" id="GO:0006355">
    <property type="term" value="P:regulation of DNA-templated transcription"/>
    <property type="evidence" value="ECO:0007669"/>
    <property type="project" value="InterPro"/>
</dbReference>
<keyword evidence="5" id="KW-0597">Phosphoprotein</keyword>
<dbReference type="Pfam" id="PF10497">
    <property type="entry name" value="zf-4CXXC_R1"/>
    <property type="match status" value="1"/>
</dbReference>
<reference evidence="13" key="1">
    <citation type="submission" date="2025-08" db="UniProtKB">
        <authorList>
            <consortium name="RefSeq"/>
        </authorList>
    </citation>
    <scope>IDENTIFICATION</scope>
</reference>
<dbReference type="SMART" id="SM00571">
    <property type="entry name" value="DDT"/>
    <property type="match status" value="1"/>
</dbReference>
<dbReference type="AlphaFoldDB" id="A0AB40CWP9"/>
<dbReference type="PROSITE" id="PS50827">
    <property type="entry name" value="DDT"/>
    <property type="match status" value="1"/>
</dbReference>
<dbReference type="GO" id="GO:0005634">
    <property type="term" value="C:nucleus"/>
    <property type="evidence" value="ECO:0007669"/>
    <property type="project" value="UniProtKB-SubCell"/>
</dbReference>